<dbReference type="EMBL" id="JACMSC010000003">
    <property type="protein sequence ID" value="KAG6530512.1"/>
    <property type="molecule type" value="Genomic_DNA"/>
</dbReference>
<evidence type="ECO:0000256" key="1">
    <source>
        <dbReference type="SAM" id="MobiDB-lite"/>
    </source>
</evidence>
<name>A0A8J5I8K0_ZINOF</name>
<dbReference type="Proteomes" id="UP000734854">
    <property type="component" value="Unassembled WGS sequence"/>
</dbReference>
<feature type="compositionally biased region" description="Polar residues" evidence="1">
    <location>
        <begin position="257"/>
        <end position="270"/>
    </location>
</feature>
<dbReference type="AlphaFoldDB" id="A0A8J5I8K0"/>
<dbReference type="PROSITE" id="PS51222">
    <property type="entry name" value="DCD"/>
    <property type="match status" value="1"/>
</dbReference>
<evidence type="ECO:0000313" key="3">
    <source>
        <dbReference type="EMBL" id="KAG6530512.1"/>
    </source>
</evidence>
<proteinExistence type="predicted"/>
<dbReference type="Pfam" id="PF10539">
    <property type="entry name" value="Dev_Cell_Death"/>
    <property type="match status" value="1"/>
</dbReference>
<feature type="compositionally biased region" description="Basic and acidic residues" evidence="1">
    <location>
        <begin position="40"/>
        <end position="50"/>
    </location>
</feature>
<protein>
    <recommendedName>
        <fullName evidence="2">DCD domain-containing protein</fullName>
    </recommendedName>
</protein>
<dbReference type="InterPro" id="IPR013989">
    <property type="entry name" value="Dev_and_cell_death_domain"/>
</dbReference>
<evidence type="ECO:0000313" key="4">
    <source>
        <dbReference type="Proteomes" id="UP000734854"/>
    </source>
</evidence>
<evidence type="ECO:0000259" key="2">
    <source>
        <dbReference type="PROSITE" id="PS51222"/>
    </source>
</evidence>
<keyword evidence="4" id="KW-1185">Reference proteome</keyword>
<feature type="region of interest" description="Disordered" evidence="1">
    <location>
        <begin position="257"/>
        <end position="278"/>
    </location>
</feature>
<sequence length="508" mass="56164">MRATLALGQKNEMIGLDEVTGYRWGRWRGYGRSAGNGKVGVDRRMEEVKMVKLQKPKKKKQGTASLTPSRKIKKKEKKNEDQKPKEKENNRPASSPADAAGTSVANTSRAAGNGKNKEPSAATPAEKSSGFIFMCSGKTKPECFRFQVFGLPAGKKEAVEKIKPGTKLFLYDFQLKLLYGVYKASCQGGMNLSPEAFRGAFPAQVKFKVYRDCIPLPETTFKPAIIENYDKGKFTPELNSKQVHKLLSLFNPANEASQPAPLQNVSSSTKHGGGHIMSTKYNKDRLHQSHLPLEDQHRLGHVAQIAPITHLPLENTHRLGQLPLVTPHLSFEDSHRSGHLTHGPPHLPTEDPLRLGHLTHGSPHLPPEDPLRLGHLPHVTPVELRYIRQARASDSYAYSVEDPSLIPPATQHPVEATRAYYVENPSRGERLAYRLVPERIPADPLLPRDYHAASARDGAAISSSDLRIYERAVSHRVAGYEDPNAPSRATTAPVSSRYSFAGATTVHR</sequence>
<organism evidence="3 4">
    <name type="scientific">Zingiber officinale</name>
    <name type="common">Ginger</name>
    <name type="synonym">Amomum zingiber</name>
    <dbReference type="NCBI Taxonomy" id="94328"/>
    <lineage>
        <taxon>Eukaryota</taxon>
        <taxon>Viridiplantae</taxon>
        <taxon>Streptophyta</taxon>
        <taxon>Embryophyta</taxon>
        <taxon>Tracheophyta</taxon>
        <taxon>Spermatophyta</taxon>
        <taxon>Magnoliopsida</taxon>
        <taxon>Liliopsida</taxon>
        <taxon>Zingiberales</taxon>
        <taxon>Zingiberaceae</taxon>
        <taxon>Zingiber</taxon>
    </lineage>
</organism>
<feature type="compositionally biased region" description="Basic residues" evidence="1">
    <location>
        <begin position="52"/>
        <end position="61"/>
    </location>
</feature>
<dbReference type="PANTHER" id="PTHR46444">
    <property type="entry name" value="DCD (DEVELOPMENT AND CELL DEATH) DOMAIN PROTEIN-RELATED"/>
    <property type="match status" value="1"/>
</dbReference>
<dbReference type="SMART" id="SM00767">
    <property type="entry name" value="DCD"/>
    <property type="match status" value="1"/>
</dbReference>
<feature type="region of interest" description="Disordered" evidence="1">
    <location>
        <begin position="27"/>
        <end position="124"/>
    </location>
</feature>
<accession>A0A8J5I8K0</accession>
<reference evidence="3 4" key="1">
    <citation type="submission" date="2020-08" db="EMBL/GenBank/DDBJ databases">
        <title>Plant Genome Project.</title>
        <authorList>
            <person name="Zhang R.-G."/>
        </authorList>
    </citation>
    <scope>NUCLEOTIDE SEQUENCE [LARGE SCALE GENOMIC DNA]</scope>
    <source>
        <tissue evidence="3">Rhizome</tissue>
    </source>
</reference>
<feature type="domain" description="DCD" evidence="2">
    <location>
        <begin position="126"/>
        <end position="252"/>
    </location>
</feature>
<comment type="caution">
    <text evidence="3">The sequence shown here is derived from an EMBL/GenBank/DDBJ whole genome shotgun (WGS) entry which is preliminary data.</text>
</comment>
<feature type="compositionally biased region" description="Basic and acidic residues" evidence="1">
    <location>
        <begin position="77"/>
        <end position="90"/>
    </location>
</feature>
<gene>
    <name evidence="3" type="ORF">ZIOFF_012751</name>
</gene>
<dbReference type="PANTHER" id="PTHR46444:SF19">
    <property type="entry name" value="OS02G0745600 PROTEIN"/>
    <property type="match status" value="1"/>
</dbReference>